<keyword evidence="1" id="KW-0808">Transferase</keyword>
<dbReference type="InterPro" id="IPR028098">
    <property type="entry name" value="Glyco_trans_4-like_N"/>
</dbReference>
<dbReference type="Pfam" id="PF13692">
    <property type="entry name" value="Glyco_trans_1_4"/>
    <property type="match status" value="1"/>
</dbReference>
<comment type="caution">
    <text evidence="3">The sequence shown here is derived from an EMBL/GenBank/DDBJ whole genome shotgun (WGS) entry which is preliminary data.</text>
</comment>
<gene>
    <name evidence="3" type="ORF">DU43_01660</name>
</gene>
<sequence length="397" mass="45845">MIIEVAIFTGSINLHENNKDVRKLYILEKLKYFRFTDIKLKIITPQMKECTLPPLENIEYNTYKFIDKKHFKMISSSINSMEKLIKLDCKLIHCYNLQAGTLALLINFLRTQKYLIIFEPMGLAYEESKYSNPSLKIKLAGSFAKLPEKLVFRKSDAVVVYTHSLKEYVAQKFNINSEKVYVIPHGTNLNTEYTKEKLERFTIFNELNIPLKNKIVMYGGMLSDLHGTPYLMEAINIISKKRQDISFLILGRGNLEKKIRDYLKENKLTNVYLLGFVLPEKFGLYLNLADILLIPHAKCTQTELDQPTKLFEYLASGKPIVSFNLKAVADVVGDNAILVEPDNPKALADGILLLADDENLCRKLGERGKVIVKDYSWEISAKKQYKLYKKLYKNMKR</sequence>
<dbReference type="EMBL" id="JJPM01000129">
    <property type="protein sequence ID" value="KKG76014.1"/>
    <property type="molecule type" value="Genomic_DNA"/>
</dbReference>
<dbReference type="PANTHER" id="PTHR46401">
    <property type="entry name" value="GLYCOSYLTRANSFERASE WBBK-RELATED"/>
    <property type="match status" value="1"/>
</dbReference>
<dbReference type="Pfam" id="PF13439">
    <property type="entry name" value="Glyco_transf_4"/>
    <property type="match status" value="1"/>
</dbReference>
<dbReference type="GO" id="GO:0016757">
    <property type="term" value="F:glycosyltransferase activity"/>
    <property type="evidence" value="ECO:0007669"/>
    <property type="project" value="TreeGrafter"/>
</dbReference>
<organism evidence="3">
    <name type="scientific">Methanosarcina mazei</name>
    <name type="common">Methanosarcina frisia</name>
    <dbReference type="NCBI Taxonomy" id="2209"/>
    <lineage>
        <taxon>Archaea</taxon>
        <taxon>Methanobacteriati</taxon>
        <taxon>Methanobacteriota</taxon>
        <taxon>Stenosarchaea group</taxon>
        <taxon>Methanomicrobia</taxon>
        <taxon>Methanosarcinales</taxon>
        <taxon>Methanosarcinaceae</taxon>
        <taxon>Methanosarcina</taxon>
    </lineage>
</organism>
<accession>A0A0F8I9E5</accession>
<name>A0A0F8I9E5_METMZ</name>
<dbReference type="CDD" id="cd03794">
    <property type="entry name" value="GT4_WbuB-like"/>
    <property type="match status" value="1"/>
</dbReference>
<protein>
    <recommendedName>
        <fullName evidence="2">Glycosyltransferase subfamily 4-like N-terminal domain-containing protein</fullName>
    </recommendedName>
</protein>
<dbReference type="PATRIC" id="fig|2209.69.peg.382"/>
<proteinExistence type="predicted"/>
<dbReference type="PANTHER" id="PTHR46401:SF2">
    <property type="entry name" value="GLYCOSYLTRANSFERASE WBBK-RELATED"/>
    <property type="match status" value="1"/>
</dbReference>
<dbReference type="AlphaFoldDB" id="A0A0F8I9E5"/>
<feature type="domain" description="Glycosyltransferase subfamily 4-like N-terminal" evidence="2">
    <location>
        <begin position="60"/>
        <end position="190"/>
    </location>
</feature>
<dbReference type="SUPFAM" id="SSF53756">
    <property type="entry name" value="UDP-Glycosyltransferase/glycogen phosphorylase"/>
    <property type="match status" value="1"/>
</dbReference>
<evidence type="ECO:0000256" key="1">
    <source>
        <dbReference type="ARBA" id="ARBA00022679"/>
    </source>
</evidence>
<evidence type="ECO:0000313" key="3">
    <source>
        <dbReference type="EMBL" id="KKG76014.1"/>
    </source>
</evidence>
<evidence type="ECO:0000259" key="2">
    <source>
        <dbReference type="Pfam" id="PF13439"/>
    </source>
</evidence>
<dbReference type="Gene3D" id="3.40.50.2000">
    <property type="entry name" value="Glycogen Phosphorylase B"/>
    <property type="match status" value="2"/>
</dbReference>
<reference evidence="3" key="1">
    <citation type="journal article" date="2015" name="ISME J.">
        <title>Genomic and phenotypic differentiation among Methanosarcina mazei populations from Columbia River sediment.</title>
        <authorList>
            <person name="Youngblut N.D."/>
            <person name="Wirth J.S."/>
            <person name="Henriksen J.R."/>
            <person name="Smith M."/>
            <person name="Simon H."/>
            <person name="Metcalf W.W."/>
            <person name="Whitaker R.J."/>
        </authorList>
    </citation>
    <scope>NUCLEOTIDE SEQUENCE [LARGE SCALE GENOMIC DNA]</scope>
    <source>
        <strain evidence="3">3.H.A.1A.1</strain>
    </source>
</reference>